<evidence type="ECO:0000256" key="3">
    <source>
        <dbReference type="ARBA" id="ARBA00023136"/>
    </source>
</evidence>
<keyword evidence="5" id="KW-1133">Transmembrane helix</keyword>
<evidence type="ECO:0000256" key="5">
    <source>
        <dbReference type="SAM" id="Phobius"/>
    </source>
</evidence>
<dbReference type="GO" id="GO:0009847">
    <property type="term" value="P:spore germination"/>
    <property type="evidence" value="ECO:0007669"/>
    <property type="project" value="UniProtKB-UniRule"/>
</dbReference>
<dbReference type="Pfam" id="PF03323">
    <property type="entry name" value="GerA"/>
    <property type="match status" value="1"/>
</dbReference>
<protein>
    <submittedName>
        <fullName evidence="6">Spore germination protein</fullName>
    </submittedName>
</protein>
<dbReference type="GO" id="GO:0005886">
    <property type="term" value="C:plasma membrane"/>
    <property type="evidence" value="ECO:0007669"/>
    <property type="project" value="UniProtKB-SubCell"/>
</dbReference>
<dbReference type="InterPro" id="IPR004995">
    <property type="entry name" value="Spore_Ger"/>
</dbReference>
<reference evidence="6 7" key="1">
    <citation type="submission" date="2017-07" db="EMBL/GenBank/DDBJ databases">
        <title>Isolation and development of strain Bacillus megaterium SR7 for enhanced growth and metabolite production under supercritical carbon dioxide.</title>
        <authorList>
            <person name="Freedman A.J.E."/>
            <person name="Peet K.C."/>
            <person name="Boock J.T."/>
            <person name="Penn K."/>
            <person name="Prather K.L.J."/>
            <person name="Thompson J.R."/>
        </authorList>
    </citation>
    <scope>NUCLEOTIDE SEQUENCE [LARGE SCALE GENOMIC DNA]</scope>
    <source>
        <strain evidence="6 7">SR7</strain>
    </source>
</reference>
<feature type="transmembrane region" description="Helical" evidence="5">
    <location>
        <begin position="309"/>
        <end position="331"/>
    </location>
</feature>
<dbReference type="PIRSF" id="PIRSF005690">
    <property type="entry name" value="GerBA"/>
    <property type="match status" value="1"/>
</dbReference>
<comment type="similarity">
    <text evidence="2 4">Belongs to the GerABKA family.</text>
</comment>
<gene>
    <name evidence="6" type="ORF">CIB87_05710</name>
</gene>
<evidence type="ECO:0000313" key="7">
    <source>
        <dbReference type="Proteomes" id="UP000253834"/>
    </source>
</evidence>
<dbReference type="EMBL" id="CP022674">
    <property type="protein sequence ID" value="AXI28538.1"/>
    <property type="molecule type" value="Genomic_DNA"/>
</dbReference>
<keyword evidence="3 4" id="KW-0472">Membrane</keyword>
<feature type="transmembrane region" description="Helical" evidence="5">
    <location>
        <begin position="401"/>
        <end position="420"/>
    </location>
</feature>
<proteinExistence type="inferred from homology"/>
<comment type="subcellular location">
    <subcellularLocation>
        <location evidence="4">Cell membrane</location>
    </subcellularLocation>
    <subcellularLocation>
        <location evidence="1">Membrane</location>
        <topology evidence="1">Multi-pass membrane protein</topology>
    </subcellularLocation>
</comment>
<sequence length="500" mass="55883">MRQRYLLKSPNKEKTTACSATPLYDDVNKNIERLLNELGNSSDVLLRMVESPYQNTLKAAVIHLDGLADENIINENIMTPLIQWLKESNQVATVEEIEEQIPQMLTVSQLTIKENWHEFVSAVLTGETVILLNGSSKIFIGNTKKLQSRAVTEPTSQTVVRGPKDSFTENLRTNTSLIRARIQDSNLRLDSMKIGSVTHTDIGIMYIQGNADERIVEEIKERLKGIKVDGVLESNYIEEFIRDDRTTIFPLLLNTERPDAVVGNLLEGRIAIIVQGTPFVLIAPAIFSQFFQSPEDYYQNYYIASFLRILRFGSFFLSMYASAIYLALITHHQGLIPNTLMVSLMAQRERVPFPAIVEMLVMELAFEMLREAGIRMPRAIGPAVSIVGALILGQAAVEAGFVSAAVVIIVAISAISNFTLPSTSIVNAARGFRFILIIVSAFIGLYGILLMTLCICLHISSLRSFGIPYFSPFAPFDFKEQKDTLARFSLPSLLKKHQNK</sequence>
<evidence type="ECO:0000313" key="6">
    <source>
        <dbReference type="EMBL" id="AXI28538.1"/>
    </source>
</evidence>
<dbReference type="PANTHER" id="PTHR22550">
    <property type="entry name" value="SPORE GERMINATION PROTEIN"/>
    <property type="match status" value="1"/>
</dbReference>
<evidence type="ECO:0000256" key="4">
    <source>
        <dbReference type="PIRNR" id="PIRNR005690"/>
    </source>
</evidence>
<organism evidence="6 7">
    <name type="scientific">Priestia megaterium</name>
    <name type="common">Bacillus megaterium</name>
    <dbReference type="NCBI Taxonomy" id="1404"/>
    <lineage>
        <taxon>Bacteria</taxon>
        <taxon>Bacillati</taxon>
        <taxon>Bacillota</taxon>
        <taxon>Bacilli</taxon>
        <taxon>Bacillales</taxon>
        <taxon>Bacillaceae</taxon>
        <taxon>Priestia</taxon>
    </lineage>
</organism>
<name>A0AA86IF36_PRIMG</name>
<accession>A0AA86IF36</accession>
<dbReference type="PANTHER" id="PTHR22550:SF5">
    <property type="entry name" value="LEUCINE ZIPPER PROTEIN 4"/>
    <property type="match status" value="1"/>
</dbReference>
<dbReference type="Proteomes" id="UP000253834">
    <property type="component" value="Chromosome"/>
</dbReference>
<feature type="transmembrane region" description="Helical" evidence="5">
    <location>
        <begin position="432"/>
        <end position="460"/>
    </location>
</feature>
<keyword evidence="5" id="KW-0812">Transmembrane</keyword>
<dbReference type="AlphaFoldDB" id="A0AA86IF36"/>
<dbReference type="InterPro" id="IPR050768">
    <property type="entry name" value="UPF0353/GerABKA_families"/>
</dbReference>
<dbReference type="RefSeq" id="WP_114894793.1">
    <property type="nucleotide sequence ID" value="NZ_CP022674.1"/>
</dbReference>
<evidence type="ECO:0000256" key="2">
    <source>
        <dbReference type="ARBA" id="ARBA00005278"/>
    </source>
</evidence>
<evidence type="ECO:0000256" key="1">
    <source>
        <dbReference type="ARBA" id="ARBA00004141"/>
    </source>
</evidence>